<gene>
    <name evidence="2" type="ORF">QCA50_009458</name>
</gene>
<keyword evidence="3" id="KW-1185">Reference proteome</keyword>
<dbReference type="AlphaFoldDB" id="A0AAW0G244"/>
<name>A0AAW0G244_9APHY</name>
<keyword evidence="1" id="KW-0732">Signal</keyword>
<organism evidence="2 3">
    <name type="scientific">Cerrena zonata</name>
    <dbReference type="NCBI Taxonomy" id="2478898"/>
    <lineage>
        <taxon>Eukaryota</taxon>
        <taxon>Fungi</taxon>
        <taxon>Dikarya</taxon>
        <taxon>Basidiomycota</taxon>
        <taxon>Agaricomycotina</taxon>
        <taxon>Agaricomycetes</taxon>
        <taxon>Polyporales</taxon>
        <taxon>Cerrenaceae</taxon>
        <taxon>Cerrena</taxon>
    </lineage>
</organism>
<protein>
    <submittedName>
        <fullName evidence="2">Uncharacterized protein</fullName>
    </submittedName>
</protein>
<reference evidence="2 3" key="1">
    <citation type="submission" date="2022-09" db="EMBL/GenBank/DDBJ databases">
        <authorList>
            <person name="Palmer J.M."/>
        </authorList>
    </citation>
    <scope>NUCLEOTIDE SEQUENCE [LARGE SCALE GENOMIC DNA]</scope>
    <source>
        <strain evidence="2 3">DSM 7382</strain>
    </source>
</reference>
<proteinExistence type="predicted"/>
<evidence type="ECO:0000313" key="3">
    <source>
        <dbReference type="Proteomes" id="UP001385951"/>
    </source>
</evidence>
<feature type="signal peptide" evidence="1">
    <location>
        <begin position="1"/>
        <end position="18"/>
    </location>
</feature>
<evidence type="ECO:0000313" key="2">
    <source>
        <dbReference type="EMBL" id="KAK7687570.1"/>
    </source>
</evidence>
<dbReference type="EMBL" id="JASBNA010000013">
    <property type="protein sequence ID" value="KAK7687570.1"/>
    <property type="molecule type" value="Genomic_DNA"/>
</dbReference>
<accession>A0AAW0G244</accession>
<evidence type="ECO:0000256" key="1">
    <source>
        <dbReference type="SAM" id="SignalP"/>
    </source>
</evidence>
<sequence length="270" mass="29737">MLLEQIVVFATLILQAIALEITPRYSTPQTNVLQQSYSDIKKQIITVPEFDAVTPKMLLKYGVVRVSSSNSIIASQLLAEEAFNPNYSPSYQYEKEEEESEAFSVDAASDKRKTIFYEVSYSDAQVTRKVSDWIPIGGCHPNTLSETSSSFSQGYTVTAGSGITASVKFSQLLGISPQFAYDLAYTVSTGGSLTCSVEAGKTLQFQVMVETVTISNLKQRQIKISGDYQFANGYLARMNVGDWESVETFSQVNKGNVQTACVTDPQYLMC</sequence>
<dbReference type="Proteomes" id="UP001385951">
    <property type="component" value="Unassembled WGS sequence"/>
</dbReference>
<feature type="chain" id="PRO_5043721095" evidence="1">
    <location>
        <begin position="19"/>
        <end position="270"/>
    </location>
</feature>
<comment type="caution">
    <text evidence="2">The sequence shown here is derived from an EMBL/GenBank/DDBJ whole genome shotgun (WGS) entry which is preliminary data.</text>
</comment>